<keyword evidence="2" id="KW-1185">Reference proteome</keyword>
<organism evidence="1 2">
    <name type="scientific">Protopolystoma xenopodis</name>
    <dbReference type="NCBI Taxonomy" id="117903"/>
    <lineage>
        <taxon>Eukaryota</taxon>
        <taxon>Metazoa</taxon>
        <taxon>Spiralia</taxon>
        <taxon>Lophotrochozoa</taxon>
        <taxon>Platyhelminthes</taxon>
        <taxon>Monogenea</taxon>
        <taxon>Polyopisthocotylea</taxon>
        <taxon>Polystomatidea</taxon>
        <taxon>Polystomatidae</taxon>
        <taxon>Protopolystoma</taxon>
    </lineage>
</organism>
<dbReference type="EMBL" id="CAAALY010034291">
    <property type="protein sequence ID" value="VEL17819.1"/>
    <property type="molecule type" value="Genomic_DNA"/>
</dbReference>
<reference evidence="1" key="1">
    <citation type="submission" date="2018-11" db="EMBL/GenBank/DDBJ databases">
        <authorList>
            <consortium name="Pathogen Informatics"/>
        </authorList>
    </citation>
    <scope>NUCLEOTIDE SEQUENCE</scope>
</reference>
<evidence type="ECO:0000313" key="1">
    <source>
        <dbReference type="EMBL" id="VEL17819.1"/>
    </source>
</evidence>
<gene>
    <name evidence="1" type="ORF">PXEA_LOCUS11259</name>
</gene>
<comment type="caution">
    <text evidence="1">The sequence shown here is derived from an EMBL/GenBank/DDBJ whole genome shotgun (WGS) entry which is preliminary data.</text>
</comment>
<name>A0A448WQS1_9PLAT</name>
<accession>A0A448WQS1</accession>
<proteinExistence type="predicted"/>
<sequence length="131" mass="14902">MLAFRFTDFTRFQPQHTCTPGAISQTFRSTYKVASSTKCLDSVCEYSSLPSRIISSIKPVYPQQTVSIYFWSSAAHLITMLDFRDPIPLPSHVKLQPSKVEVVYSSRLHSLATSSLYFRNLFFLAIPFPLV</sequence>
<dbReference type="AlphaFoldDB" id="A0A448WQS1"/>
<evidence type="ECO:0000313" key="2">
    <source>
        <dbReference type="Proteomes" id="UP000784294"/>
    </source>
</evidence>
<dbReference type="Proteomes" id="UP000784294">
    <property type="component" value="Unassembled WGS sequence"/>
</dbReference>
<protein>
    <submittedName>
        <fullName evidence="1">Uncharacterized protein</fullName>
    </submittedName>
</protein>